<dbReference type="PANTHER" id="PTHR35807">
    <property type="entry name" value="TRANSCRIPTIONAL REGULATOR REDD-RELATED"/>
    <property type="match status" value="1"/>
</dbReference>
<dbReference type="PROSITE" id="PS50110">
    <property type="entry name" value="RESPONSE_REGULATORY"/>
    <property type="match status" value="1"/>
</dbReference>
<feature type="domain" description="Response regulatory" evidence="8">
    <location>
        <begin position="2"/>
        <end position="116"/>
    </location>
</feature>
<evidence type="ECO:0000256" key="7">
    <source>
        <dbReference type="PROSITE-ProRule" id="PRU00169"/>
    </source>
</evidence>
<evidence type="ECO:0000256" key="6">
    <source>
        <dbReference type="ARBA" id="ARBA00023163"/>
    </source>
</evidence>
<keyword evidence="5" id="KW-0238">DNA-binding</keyword>
<keyword evidence="3" id="KW-0902">Two-component regulatory system</keyword>
<dbReference type="Gene3D" id="1.25.40.10">
    <property type="entry name" value="Tetratricopeptide repeat domain"/>
    <property type="match status" value="1"/>
</dbReference>
<dbReference type="Pfam" id="PF03704">
    <property type="entry name" value="BTAD"/>
    <property type="match status" value="1"/>
</dbReference>
<keyword evidence="6" id="KW-0804">Transcription</keyword>
<dbReference type="Gene3D" id="1.10.10.10">
    <property type="entry name" value="Winged helix-like DNA-binding domain superfamily/Winged helix DNA-binding domain"/>
    <property type="match status" value="1"/>
</dbReference>
<dbReference type="RefSeq" id="WP_214476440.1">
    <property type="nucleotide sequence ID" value="NZ_CP071709.1"/>
</dbReference>
<dbReference type="PANTHER" id="PTHR35807:SF2">
    <property type="entry name" value="TRANSCRIPTIONAL ACTIVATOR DOMAIN"/>
    <property type="match status" value="1"/>
</dbReference>
<dbReference type="SUPFAM" id="SSF46894">
    <property type="entry name" value="C-terminal effector domain of the bipartite response regulators"/>
    <property type="match status" value="1"/>
</dbReference>
<dbReference type="InterPro" id="IPR036388">
    <property type="entry name" value="WH-like_DNA-bd_sf"/>
</dbReference>
<evidence type="ECO:0000256" key="4">
    <source>
        <dbReference type="ARBA" id="ARBA00023015"/>
    </source>
</evidence>
<dbReference type="InterPro" id="IPR005158">
    <property type="entry name" value="BTAD"/>
</dbReference>
<dbReference type="Pfam" id="PF00486">
    <property type="entry name" value="Trans_reg_C"/>
    <property type="match status" value="1"/>
</dbReference>
<gene>
    <name evidence="9" type="ORF">J1899_20705</name>
</gene>
<comment type="subcellular location">
    <subcellularLocation>
        <location evidence="1">Cytoplasm</location>
    </subcellularLocation>
</comment>
<dbReference type="EMBL" id="CP071709">
    <property type="protein sequence ID" value="QVY61332.1"/>
    <property type="molecule type" value="Genomic_DNA"/>
</dbReference>
<keyword evidence="10" id="KW-1185">Reference proteome</keyword>
<feature type="modified residue" description="4-aspartylphosphate" evidence="7">
    <location>
        <position position="53"/>
    </location>
</feature>
<dbReference type="InterPro" id="IPR011990">
    <property type="entry name" value="TPR-like_helical_dom_sf"/>
</dbReference>
<keyword evidence="4" id="KW-0805">Transcription regulation</keyword>
<comment type="similarity">
    <text evidence="2">Belongs to the AfsR/DnrI/RedD regulatory family.</text>
</comment>
<evidence type="ECO:0000256" key="1">
    <source>
        <dbReference type="ARBA" id="ARBA00004496"/>
    </source>
</evidence>
<dbReference type="SUPFAM" id="SSF52172">
    <property type="entry name" value="CheY-like"/>
    <property type="match status" value="1"/>
</dbReference>
<dbReference type="Pfam" id="PF00072">
    <property type="entry name" value="Response_reg"/>
    <property type="match status" value="1"/>
</dbReference>
<dbReference type="Gene3D" id="3.40.50.2300">
    <property type="match status" value="1"/>
</dbReference>
<keyword evidence="7" id="KW-0597">Phosphoprotein</keyword>
<evidence type="ECO:0000256" key="5">
    <source>
        <dbReference type="ARBA" id="ARBA00023125"/>
    </source>
</evidence>
<reference evidence="9 10" key="1">
    <citation type="submission" date="2021-03" db="EMBL/GenBank/DDBJ databases">
        <title>The first data on the complete genome of the tetrodotoxin-producing bacterium.</title>
        <authorList>
            <person name="Melnikova D.I."/>
            <person name="Nijland R."/>
            <person name="Magarlamov T.Y."/>
        </authorList>
    </citation>
    <scope>NUCLEOTIDE SEQUENCE [LARGE SCALE GENOMIC DNA]</scope>
    <source>
        <strain evidence="9 10">1839</strain>
    </source>
</reference>
<organism evidence="9 10">
    <name type="scientific">Cytobacillus gottheilii</name>
    <dbReference type="NCBI Taxonomy" id="859144"/>
    <lineage>
        <taxon>Bacteria</taxon>
        <taxon>Bacillati</taxon>
        <taxon>Bacillota</taxon>
        <taxon>Bacilli</taxon>
        <taxon>Bacillales</taxon>
        <taxon>Bacillaceae</taxon>
        <taxon>Cytobacillus</taxon>
    </lineage>
</organism>
<accession>A0ABX8FDL4</accession>
<evidence type="ECO:0000313" key="9">
    <source>
        <dbReference type="EMBL" id="QVY61332.1"/>
    </source>
</evidence>
<dbReference type="InterPro" id="IPR011006">
    <property type="entry name" value="CheY-like_superfamily"/>
</dbReference>
<dbReference type="InterPro" id="IPR051677">
    <property type="entry name" value="AfsR-DnrI-RedD_regulator"/>
</dbReference>
<evidence type="ECO:0000313" key="10">
    <source>
        <dbReference type="Proteomes" id="UP000679247"/>
    </source>
</evidence>
<evidence type="ECO:0000259" key="8">
    <source>
        <dbReference type="PROSITE" id="PS50110"/>
    </source>
</evidence>
<dbReference type="InterPro" id="IPR001789">
    <property type="entry name" value="Sig_transdc_resp-reg_receiver"/>
</dbReference>
<dbReference type="InterPro" id="IPR016032">
    <property type="entry name" value="Sig_transdc_resp-reg_C-effctor"/>
</dbReference>
<proteinExistence type="inferred from homology"/>
<dbReference type="SMART" id="SM00448">
    <property type="entry name" value="REC"/>
    <property type="match status" value="1"/>
</dbReference>
<sequence length="379" mass="44299">MKAFIIDDETYAVKMLEKMLKSYKEIDIIGSFTDPAAALSEMRKNPPDVIFLDMELGGEHGLQFAEKLLEKQLSIEIIFVSAHPQFALEAFEVNAADYLLKPVSKARLEKAISRVKEKIKIYKEFIKTKPQSQRVYISSFGSLRLVNNSGMEIKWRTKKVKELFAYLWSNSGNPVHKAKIIDQFWPDIHADKAMTLLHTTVYQLRKTLKEAGLETNPIILANDTYSLDADFQSDRQELQELLNDSEPAEKNMLKILYLYKSDYLEDEDYFWASQIRQNLKQTVQAILEKFVQMNWEHTLFADSVEKCLEKLQQLDPYNEEYMLLQMNFFLQTKQLSKMLVRYEQIELIYQEELGIDVPHEMVDLYKSSFQNTKFTASKS</sequence>
<evidence type="ECO:0000256" key="2">
    <source>
        <dbReference type="ARBA" id="ARBA00005820"/>
    </source>
</evidence>
<protein>
    <submittedName>
        <fullName evidence="9">Response regulator</fullName>
    </submittedName>
</protein>
<name>A0ABX8FDL4_9BACI</name>
<dbReference type="InterPro" id="IPR001867">
    <property type="entry name" value="OmpR/PhoB-type_DNA-bd"/>
</dbReference>
<dbReference type="Proteomes" id="UP000679247">
    <property type="component" value="Chromosome"/>
</dbReference>
<evidence type="ECO:0000256" key="3">
    <source>
        <dbReference type="ARBA" id="ARBA00023012"/>
    </source>
</evidence>